<organism evidence="14">
    <name type="scientific">freshwater metagenome</name>
    <dbReference type="NCBI Taxonomy" id="449393"/>
    <lineage>
        <taxon>unclassified sequences</taxon>
        <taxon>metagenomes</taxon>
        <taxon>ecological metagenomes</taxon>
    </lineage>
</organism>
<evidence type="ECO:0000256" key="2">
    <source>
        <dbReference type="ARBA" id="ARBA00004308"/>
    </source>
</evidence>
<evidence type="ECO:0000256" key="7">
    <source>
        <dbReference type="ARBA" id="ARBA00022781"/>
    </source>
</evidence>
<keyword evidence="4" id="KW-0813">Transport</keyword>
<evidence type="ECO:0000256" key="6">
    <source>
        <dbReference type="ARBA" id="ARBA00022692"/>
    </source>
</evidence>
<evidence type="ECO:0000256" key="1">
    <source>
        <dbReference type="ARBA" id="ARBA00004167"/>
    </source>
</evidence>
<evidence type="ECO:0000313" key="14">
    <source>
        <dbReference type="EMBL" id="CAB5068318.1"/>
    </source>
</evidence>
<dbReference type="HAMAP" id="MF_01398">
    <property type="entry name" value="ATP_synth_b_bprime"/>
    <property type="match status" value="1"/>
</dbReference>
<sequence>MLTAIVTRSGEAAVSVRLVRTDSATPTETVLPAETEEMVTMSAEPMSDAVPTGESTEVPVAAEARALSVETGTLEAEKTGPNPIAPENKELLWSFGAFIIFLILMRYFLFPRLRKGMDSRYESIRSNHDGADAAKADARAEVAKYDTALAGVRAEAAQRIDAARQTLDQERQRAIAEVNARIAAKKAEAEAAANAERTAAQAQVSAAVTSVTSTLASLALGKTADAGVVSQAVSEAMQNAGSRS</sequence>
<proteinExistence type="inferred from homology"/>
<feature type="transmembrane region" description="Helical" evidence="13">
    <location>
        <begin position="91"/>
        <end position="110"/>
    </location>
</feature>
<comment type="subcellular location">
    <subcellularLocation>
        <location evidence="2">Endomembrane system</location>
    </subcellularLocation>
    <subcellularLocation>
        <location evidence="1">Membrane</location>
        <topology evidence="1">Single-pass membrane protein</topology>
    </subcellularLocation>
</comment>
<evidence type="ECO:0000256" key="3">
    <source>
        <dbReference type="ARBA" id="ARBA00005513"/>
    </source>
</evidence>
<dbReference type="PANTHER" id="PTHR33445:SF1">
    <property type="entry name" value="ATP SYNTHASE SUBUNIT B"/>
    <property type="match status" value="1"/>
</dbReference>
<evidence type="ECO:0000256" key="10">
    <source>
        <dbReference type="ARBA" id="ARBA00023136"/>
    </source>
</evidence>
<dbReference type="GO" id="GO:0045259">
    <property type="term" value="C:proton-transporting ATP synthase complex"/>
    <property type="evidence" value="ECO:0007669"/>
    <property type="project" value="UniProtKB-KW"/>
</dbReference>
<comment type="similarity">
    <text evidence="3">Belongs to the ATPase B chain family.</text>
</comment>
<dbReference type="EMBL" id="CAFBQU010000094">
    <property type="protein sequence ID" value="CAB5068318.1"/>
    <property type="molecule type" value="Genomic_DNA"/>
</dbReference>
<name>A0A6J7UUX9_9ZZZZ</name>
<keyword evidence="12" id="KW-0175">Coiled coil</keyword>
<keyword evidence="8 13" id="KW-1133">Transmembrane helix</keyword>
<evidence type="ECO:0000256" key="8">
    <source>
        <dbReference type="ARBA" id="ARBA00022989"/>
    </source>
</evidence>
<dbReference type="Pfam" id="PF00430">
    <property type="entry name" value="ATP-synt_B"/>
    <property type="match status" value="1"/>
</dbReference>
<keyword evidence="5" id="KW-0138">CF(0)</keyword>
<comment type="function">
    <text evidence="11">F(1)F(0) ATP synthase produces ATP from ADP in the presence of a proton or sodium gradient. F-type ATPases consist of two structural domains, F(1) containing the extramembraneous catalytic core and F(0) containing the membrane proton channel, linked together by a central stalk and a peripheral stalk. During catalysis, ATP synthesis in the catalytic domain of F(1) is coupled via a rotary mechanism of the central stalk subunits to proton translocation.</text>
</comment>
<reference evidence="14" key="1">
    <citation type="submission" date="2020-05" db="EMBL/GenBank/DDBJ databases">
        <authorList>
            <person name="Chiriac C."/>
            <person name="Salcher M."/>
            <person name="Ghai R."/>
            <person name="Kavagutti S V."/>
        </authorList>
    </citation>
    <scope>NUCLEOTIDE SEQUENCE</scope>
</reference>
<gene>
    <name evidence="14" type="ORF">UFOPK4347_01757</name>
</gene>
<dbReference type="CDD" id="cd06503">
    <property type="entry name" value="ATP-synt_Fo_b"/>
    <property type="match status" value="1"/>
</dbReference>
<dbReference type="InterPro" id="IPR002146">
    <property type="entry name" value="ATP_synth_b/b'su_bac/chlpt"/>
</dbReference>
<accession>A0A6J7UUX9</accession>
<evidence type="ECO:0000256" key="5">
    <source>
        <dbReference type="ARBA" id="ARBA00022547"/>
    </source>
</evidence>
<keyword evidence="7" id="KW-0375">Hydrogen ion transport</keyword>
<keyword evidence="9" id="KW-0406">Ion transport</keyword>
<dbReference type="GO" id="GO:0046961">
    <property type="term" value="F:proton-transporting ATPase activity, rotational mechanism"/>
    <property type="evidence" value="ECO:0007669"/>
    <property type="project" value="TreeGrafter"/>
</dbReference>
<evidence type="ECO:0000256" key="12">
    <source>
        <dbReference type="SAM" id="Coils"/>
    </source>
</evidence>
<dbReference type="GO" id="GO:0012505">
    <property type="term" value="C:endomembrane system"/>
    <property type="evidence" value="ECO:0007669"/>
    <property type="project" value="UniProtKB-SubCell"/>
</dbReference>
<keyword evidence="6 13" id="KW-0812">Transmembrane</keyword>
<keyword evidence="10 13" id="KW-0472">Membrane</keyword>
<evidence type="ECO:0000256" key="13">
    <source>
        <dbReference type="SAM" id="Phobius"/>
    </source>
</evidence>
<evidence type="ECO:0000256" key="9">
    <source>
        <dbReference type="ARBA" id="ARBA00023065"/>
    </source>
</evidence>
<dbReference type="InterPro" id="IPR050059">
    <property type="entry name" value="ATP_synthase_B_chain"/>
</dbReference>
<dbReference type="PANTHER" id="PTHR33445">
    <property type="entry name" value="ATP SYNTHASE SUBUNIT B', CHLOROPLASTIC"/>
    <property type="match status" value="1"/>
</dbReference>
<dbReference type="AlphaFoldDB" id="A0A6J7UUX9"/>
<evidence type="ECO:0000256" key="11">
    <source>
        <dbReference type="ARBA" id="ARBA00025198"/>
    </source>
</evidence>
<dbReference type="GO" id="GO:0015986">
    <property type="term" value="P:proton motive force-driven ATP synthesis"/>
    <property type="evidence" value="ECO:0007669"/>
    <property type="project" value="InterPro"/>
</dbReference>
<feature type="coiled-coil region" evidence="12">
    <location>
        <begin position="153"/>
        <end position="195"/>
    </location>
</feature>
<evidence type="ECO:0000256" key="4">
    <source>
        <dbReference type="ARBA" id="ARBA00022448"/>
    </source>
</evidence>
<protein>
    <submittedName>
        <fullName evidence="14">Unannotated protein</fullName>
    </submittedName>
</protein>